<evidence type="ECO:0000256" key="2">
    <source>
        <dbReference type="ARBA" id="ARBA00022692"/>
    </source>
</evidence>
<feature type="repeat" description="ANK" evidence="7">
    <location>
        <begin position="42"/>
        <end position="65"/>
    </location>
</feature>
<proteinExistence type="predicted"/>
<dbReference type="InterPro" id="IPR036770">
    <property type="entry name" value="Ankyrin_rpt-contain_sf"/>
</dbReference>
<feature type="transmembrane region" description="Helical" evidence="8">
    <location>
        <begin position="419"/>
        <end position="441"/>
    </location>
</feature>
<reference evidence="10 11" key="1">
    <citation type="journal article" date="2023" name="BMC Biotechnol.">
        <title>Vitis rotundifolia cv Carlos genome sequencing.</title>
        <authorList>
            <person name="Huff M."/>
            <person name="Hulse-Kemp A."/>
            <person name="Scheffler B."/>
            <person name="Youngblood R."/>
            <person name="Simpson S."/>
            <person name="Babiker E."/>
            <person name="Staton M."/>
        </authorList>
    </citation>
    <scope>NUCLEOTIDE SEQUENCE [LARGE SCALE GENOMIC DNA]</scope>
    <source>
        <tissue evidence="10">Leaf</tissue>
    </source>
</reference>
<feature type="repeat" description="ANK" evidence="7">
    <location>
        <begin position="148"/>
        <end position="170"/>
    </location>
</feature>
<dbReference type="Pfam" id="PF13962">
    <property type="entry name" value="PGG"/>
    <property type="match status" value="1"/>
</dbReference>
<evidence type="ECO:0000256" key="4">
    <source>
        <dbReference type="ARBA" id="ARBA00022989"/>
    </source>
</evidence>
<keyword evidence="6 8" id="KW-0472">Membrane</keyword>
<evidence type="ECO:0000313" key="11">
    <source>
        <dbReference type="Proteomes" id="UP001168098"/>
    </source>
</evidence>
<dbReference type="AlphaFoldDB" id="A0AA39A5J8"/>
<dbReference type="Pfam" id="PF12796">
    <property type="entry name" value="Ank_2"/>
    <property type="match status" value="2"/>
</dbReference>
<dbReference type="PROSITE" id="PS50088">
    <property type="entry name" value="ANK_REPEAT"/>
    <property type="match status" value="3"/>
</dbReference>
<evidence type="ECO:0000259" key="9">
    <source>
        <dbReference type="Pfam" id="PF13962"/>
    </source>
</evidence>
<dbReference type="SMART" id="SM00248">
    <property type="entry name" value="ANK"/>
    <property type="match status" value="6"/>
</dbReference>
<dbReference type="PANTHER" id="PTHR24186">
    <property type="entry name" value="PROTEIN PHOSPHATASE 1 REGULATORY SUBUNIT"/>
    <property type="match status" value="1"/>
</dbReference>
<keyword evidence="3" id="KW-0677">Repeat</keyword>
<evidence type="ECO:0000256" key="6">
    <source>
        <dbReference type="ARBA" id="ARBA00023136"/>
    </source>
</evidence>
<organism evidence="10 11">
    <name type="scientific">Vitis rotundifolia</name>
    <name type="common">Muscadine grape</name>
    <dbReference type="NCBI Taxonomy" id="103349"/>
    <lineage>
        <taxon>Eukaryota</taxon>
        <taxon>Viridiplantae</taxon>
        <taxon>Streptophyta</taxon>
        <taxon>Embryophyta</taxon>
        <taxon>Tracheophyta</taxon>
        <taxon>Spermatophyta</taxon>
        <taxon>Magnoliopsida</taxon>
        <taxon>eudicotyledons</taxon>
        <taxon>Gunneridae</taxon>
        <taxon>Pentapetalae</taxon>
        <taxon>rosids</taxon>
        <taxon>Vitales</taxon>
        <taxon>Vitaceae</taxon>
        <taxon>Viteae</taxon>
        <taxon>Vitis</taxon>
    </lineage>
</organism>
<name>A0AA39A5J8_VITRO</name>
<evidence type="ECO:0000313" key="10">
    <source>
        <dbReference type="EMBL" id="KAJ9701376.1"/>
    </source>
</evidence>
<gene>
    <name evidence="10" type="ORF">PVL29_006641</name>
</gene>
<evidence type="ECO:0000256" key="3">
    <source>
        <dbReference type="ARBA" id="ARBA00022737"/>
    </source>
</evidence>
<feature type="transmembrane region" description="Helical" evidence="8">
    <location>
        <begin position="374"/>
        <end position="399"/>
    </location>
</feature>
<dbReference type="Gene3D" id="1.25.40.20">
    <property type="entry name" value="Ankyrin repeat-containing domain"/>
    <property type="match status" value="1"/>
</dbReference>
<feature type="repeat" description="ANK" evidence="7">
    <location>
        <begin position="111"/>
        <end position="135"/>
    </location>
</feature>
<keyword evidence="4 8" id="KW-1133">Transmembrane helix</keyword>
<accession>A0AA39A5J8</accession>
<dbReference type="PROSITE" id="PS50297">
    <property type="entry name" value="ANK_REP_REGION"/>
    <property type="match status" value="3"/>
</dbReference>
<dbReference type="SUPFAM" id="SSF48403">
    <property type="entry name" value="Ankyrin repeat"/>
    <property type="match status" value="1"/>
</dbReference>
<feature type="domain" description="PGG" evidence="9">
    <location>
        <begin position="311"/>
        <end position="436"/>
    </location>
</feature>
<comment type="caution">
    <text evidence="10">The sequence shown here is derived from an EMBL/GenBank/DDBJ whole genome shotgun (WGS) entry which is preliminary data.</text>
</comment>
<keyword evidence="2 8" id="KW-0812">Transmembrane</keyword>
<evidence type="ECO:0000256" key="1">
    <source>
        <dbReference type="ARBA" id="ARBA00004141"/>
    </source>
</evidence>
<keyword evidence="5 7" id="KW-0040">ANK repeat</keyword>
<comment type="subcellular location">
    <subcellularLocation>
        <location evidence="1">Membrane</location>
        <topology evidence="1">Multi-pass membrane protein</topology>
    </subcellularLocation>
</comment>
<protein>
    <recommendedName>
        <fullName evidence="9">PGG domain-containing protein</fullName>
    </recommendedName>
</protein>
<dbReference type="GO" id="GO:0005886">
    <property type="term" value="C:plasma membrane"/>
    <property type="evidence" value="ECO:0007669"/>
    <property type="project" value="TreeGrafter"/>
</dbReference>
<evidence type="ECO:0000256" key="7">
    <source>
        <dbReference type="PROSITE-ProRule" id="PRU00023"/>
    </source>
</evidence>
<evidence type="ECO:0000256" key="5">
    <source>
        <dbReference type="ARBA" id="ARBA00023043"/>
    </source>
</evidence>
<sequence length="446" mass="50527">MLTMANNEQNTALHEAVRYNHPDVVKSLILEDPQFSYGANSSGGTPLYMAAERGFHELVQIIIDNTTSDSLAYSGLMGRTALHAAVICNNEDMTKKILGWKNGLTKEVDDNGWSPLHCAAYLGYTSITRQLLEKSDKCVVYLRVKNDHNKTALHIAASCGHTEIVKLLVSQYPDCCEQVDDNGNNALHLIMIKRGIYGGSGLLNFPWMSFRGLMNEKNDEGKTPLHLLADHQMFDCRHFIMHKMVDKMVLDNENSTPMDIMLSNKDKHGEKCPILERLRSAKARRGPLGWQKVIEEDIEGRRRKEAEKISEVKKAAKTHMTVAMLVATVIYATGFQLPDVYDEKKGKDEGFIILAPPPNGFKDSMGWDKKRQRAFFAFYITDVVAFYCSIGAIILYFAMWIRVPNNVNIVRRFEKFGLIFTYCGLFAMYFSFLWGLSSGFARNTFK</sequence>
<keyword evidence="11" id="KW-1185">Reference proteome</keyword>
<dbReference type="InterPro" id="IPR002110">
    <property type="entry name" value="Ankyrin_rpt"/>
</dbReference>
<evidence type="ECO:0000256" key="8">
    <source>
        <dbReference type="SAM" id="Phobius"/>
    </source>
</evidence>
<dbReference type="PANTHER" id="PTHR24186:SF53">
    <property type="entry name" value="PGG DOMAIN-CONTAINING PROTEIN"/>
    <property type="match status" value="1"/>
</dbReference>
<dbReference type="EMBL" id="JARBHA010000005">
    <property type="protein sequence ID" value="KAJ9701376.1"/>
    <property type="molecule type" value="Genomic_DNA"/>
</dbReference>
<dbReference type="InterPro" id="IPR026961">
    <property type="entry name" value="PGG_dom"/>
</dbReference>
<dbReference type="Proteomes" id="UP001168098">
    <property type="component" value="Unassembled WGS sequence"/>
</dbReference>